<dbReference type="Proteomes" id="UP000269331">
    <property type="component" value="Chromosome"/>
</dbReference>
<evidence type="ECO:0000313" key="3">
    <source>
        <dbReference type="Proteomes" id="UP000269331"/>
    </source>
</evidence>
<sequence>MELVLPNNYVALEEEEMMYLDGGDWNNFRRNIEGLSKRSEGLRFAMREVGLLSSAGKAVWANKTILLAKVGMLSGKVIAVAGLLGVGIVGAVGLTLYNVRLFY</sequence>
<dbReference type="GeneID" id="52230316"/>
<keyword evidence="1" id="KW-0472">Membrane</keyword>
<evidence type="ECO:0000313" key="2">
    <source>
        <dbReference type="EMBL" id="BBA93419.1"/>
    </source>
</evidence>
<name>A0A2Z5TQM1_9STRE</name>
<protein>
    <submittedName>
        <fullName evidence="2">Uncharacterized protein</fullName>
    </submittedName>
</protein>
<dbReference type="KEGG" id="srq:SR187_9085"/>
<proteinExistence type="predicted"/>
<keyword evidence="1" id="KW-1133">Transmembrane helix</keyword>
<accession>A0A2Z5TQM1</accession>
<feature type="transmembrane region" description="Helical" evidence="1">
    <location>
        <begin position="77"/>
        <end position="97"/>
    </location>
</feature>
<organism evidence="2 3">
    <name type="scientific">Streptococcus ruminantium</name>
    <dbReference type="NCBI Taxonomy" id="1917441"/>
    <lineage>
        <taxon>Bacteria</taxon>
        <taxon>Bacillati</taxon>
        <taxon>Bacillota</taxon>
        <taxon>Bacilli</taxon>
        <taxon>Lactobacillales</taxon>
        <taxon>Streptococcaceae</taxon>
        <taxon>Streptococcus</taxon>
    </lineage>
</organism>
<keyword evidence="1" id="KW-0812">Transmembrane</keyword>
<dbReference type="RefSeq" id="WP_120172291.1">
    <property type="nucleotide sequence ID" value="NZ_AP018400.1"/>
</dbReference>
<reference evidence="2 3" key="1">
    <citation type="journal article" date="2018" name="Genome Biol. Evol.">
        <title>Complete Genome Sequence of Streptococcus ruminantium sp. nov. GUT-187T (=DSM 104980T =JCM 31869T), the Type Strain of S. ruminantium, and Comparison with Genome Sequences of Streptococcus suis Strains.</title>
        <authorList>
            <person name="Tohya M."/>
            <person name="Sekizaki T."/>
            <person name="Miyoshi-Akiyama T."/>
        </authorList>
    </citation>
    <scope>NUCLEOTIDE SEQUENCE [LARGE SCALE GENOMIC DNA]</scope>
    <source>
        <strain evidence="2 3">GUT187T</strain>
    </source>
</reference>
<dbReference type="OrthoDB" id="9780162at2"/>
<dbReference type="AlphaFoldDB" id="A0A2Z5TQM1"/>
<dbReference type="EMBL" id="AP018400">
    <property type="protein sequence ID" value="BBA93419.1"/>
    <property type="molecule type" value="Genomic_DNA"/>
</dbReference>
<evidence type="ECO:0000256" key="1">
    <source>
        <dbReference type="SAM" id="Phobius"/>
    </source>
</evidence>
<gene>
    <name evidence="2" type="ORF">SR187_9085</name>
</gene>